<feature type="compositionally biased region" description="Polar residues" evidence="1">
    <location>
        <begin position="168"/>
        <end position="177"/>
    </location>
</feature>
<feature type="compositionally biased region" description="Basic residues" evidence="1">
    <location>
        <begin position="56"/>
        <end position="75"/>
    </location>
</feature>
<dbReference type="AlphaFoldDB" id="A0AAD7DJ17"/>
<comment type="caution">
    <text evidence="2">The sequence shown here is derived from an EMBL/GenBank/DDBJ whole genome shotgun (WGS) entry which is preliminary data.</text>
</comment>
<feature type="region of interest" description="Disordered" evidence="1">
    <location>
        <begin position="116"/>
        <end position="203"/>
    </location>
</feature>
<evidence type="ECO:0000313" key="2">
    <source>
        <dbReference type="EMBL" id="KAJ7690735.1"/>
    </source>
</evidence>
<organism evidence="2 3">
    <name type="scientific">Mycena rosella</name>
    <name type="common">Pink bonnet</name>
    <name type="synonym">Agaricus rosellus</name>
    <dbReference type="NCBI Taxonomy" id="1033263"/>
    <lineage>
        <taxon>Eukaryota</taxon>
        <taxon>Fungi</taxon>
        <taxon>Dikarya</taxon>
        <taxon>Basidiomycota</taxon>
        <taxon>Agaricomycotina</taxon>
        <taxon>Agaricomycetes</taxon>
        <taxon>Agaricomycetidae</taxon>
        <taxon>Agaricales</taxon>
        <taxon>Marasmiineae</taxon>
        <taxon>Mycenaceae</taxon>
        <taxon>Mycena</taxon>
    </lineage>
</organism>
<dbReference type="Proteomes" id="UP001221757">
    <property type="component" value="Unassembled WGS sequence"/>
</dbReference>
<sequence>MGDESYAISPARRVPSLPVSKPLDPHHNAKPVQIVSMATERHRRNSGRGGAQRRRDDKRRRMAPLQKRLRVKPRWGRGLARLPPENIDAADRAGPSAWIEEVGSDDVEGAAVAAGEDGFEEWDEDELLGQGGREGGGEEASTVGEAEMEDELERSGDKIPDAGEELATATQGASTGVKSCEIPPARRVPPVVESYPRGHGGCG</sequence>
<name>A0AAD7DJ17_MYCRO</name>
<evidence type="ECO:0000256" key="1">
    <source>
        <dbReference type="SAM" id="MobiDB-lite"/>
    </source>
</evidence>
<keyword evidence="3" id="KW-1185">Reference proteome</keyword>
<proteinExistence type="predicted"/>
<dbReference type="EMBL" id="JARKIE010000063">
    <property type="protein sequence ID" value="KAJ7690735.1"/>
    <property type="molecule type" value="Genomic_DNA"/>
</dbReference>
<feature type="compositionally biased region" description="Acidic residues" evidence="1">
    <location>
        <begin position="117"/>
        <end position="127"/>
    </location>
</feature>
<evidence type="ECO:0000313" key="3">
    <source>
        <dbReference type="Proteomes" id="UP001221757"/>
    </source>
</evidence>
<protein>
    <submittedName>
        <fullName evidence="2">Uncharacterized protein</fullName>
    </submittedName>
</protein>
<feature type="region of interest" description="Disordered" evidence="1">
    <location>
        <begin position="1"/>
        <end position="92"/>
    </location>
</feature>
<accession>A0AAD7DJ17</accession>
<gene>
    <name evidence="2" type="ORF">B0H17DRAFT_1134244</name>
</gene>
<reference evidence="2" key="1">
    <citation type="submission" date="2023-03" db="EMBL/GenBank/DDBJ databases">
        <title>Massive genome expansion in bonnet fungi (Mycena s.s.) driven by repeated elements and novel gene families across ecological guilds.</title>
        <authorList>
            <consortium name="Lawrence Berkeley National Laboratory"/>
            <person name="Harder C.B."/>
            <person name="Miyauchi S."/>
            <person name="Viragh M."/>
            <person name="Kuo A."/>
            <person name="Thoen E."/>
            <person name="Andreopoulos B."/>
            <person name="Lu D."/>
            <person name="Skrede I."/>
            <person name="Drula E."/>
            <person name="Henrissat B."/>
            <person name="Morin E."/>
            <person name="Kohler A."/>
            <person name="Barry K."/>
            <person name="LaButti K."/>
            <person name="Morin E."/>
            <person name="Salamov A."/>
            <person name="Lipzen A."/>
            <person name="Mereny Z."/>
            <person name="Hegedus B."/>
            <person name="Baldrian P."/>
            <person name="Stursova M."/>
            <person name="Weitz H."/>
            <person name="Taylor A."/>
            <person name="Grigoriev I.V."/>
            <person name="Nagy L.G."/>
            <person name="Martin F."/>
            <person name="Kauserud H."/>
        </authorList>
    </citation>
    <scope>NUCLEOTIDE SEQUENCE</scope>
    <source>
        <strain evidence="2">CBHHK067</strain>
    </source>
</reference>